<evidence type="ECO:0000313" key="4">
    <source>
        <dbReference type="EMBL" id="QDK65042.1"/>
    </source>
</evidence>
<evidence type="ECO:0000313" key="3">
    <source>
        <dbReference type="EMBL" id="AYM00403.1"/>
    </source>
</evidence>
<dbReference type="EMBL" id="MK593455">
    <property type="protein sequence ID" value="QDK65042.1"/>
    <property type="molecule type" value="mRNA"/>
</dbReference>
<dbReference type="GO" id="GO:0030414">
    <property type="term" value="F:peptidase inhibitor activity"/>
    <property type="evidence" value="ECO:0007669"/>
    <property type="project" value="InterPro"/>
</dbReference>
<reference evidence="4" key="2">
    <citation type="submission" date="2019-03" db="EMBL/GenBank/DDBJ databases">
        <title>A new Crustin involved in the innate immune response of shrimp Litopenaeus vannamei.</title>
        <authorList>
            <person name="Li M."/>
            <person name="Li Z.C."/>
            <person name="Han H.X."/>
        </authorList>
    </citation>
    <scope>NUCLEOTIDE SEQUENCE</scope>
</reference>
<evidence type="ECO:0000259" key="2">
    <source>
        <dbReference type="PROSITE" id="PS51390"/>
    </source>
</evidence>
<dbReference type="SUPFAM" id="SSF57256">
    <property type="entry name" value="Elafin-like"/>
    <property type="match status" value="1"/>
</dbReference>
<evidence type="ECO:0000256" key="1">
    <source>
        <dbReference type="SAM" id="SignalP"/>
    </source>
</evidence>
<name>A0A451EE53_PENVA</name>
<dbReference type="Pfam" id="PF00095">
    <property type="entry name" value="WAP"/>
    <property type="match status" value="1"/>
</dbReference>
<organism evidence="3">
    <name type="scientific">Penaeus vannamei</name>
    <name type="common">Whiteleg shrimp</name>
    <name type="synonym">Litopenaeus vannamei</name>
    <dbReference type="NCBI Taxonomy" id="6689"/>
    <lineage>
        <taxon>Eukaryota</taxon>
        <taxon>Metazoa</taxon>
        <taxon>Ecdysozoa</taxon>
        <taxon>Arthropoda</taxon>
        <taxon>Crustacea</taxon>
        <taxon>Multicrustacea</taxon>
        <taxon>Malacostraca</taxon>
        <taxon>Eumalacostraca</taxon>
        <taxon>Eucarida</taxon>
        <taxon>Decapoda</taxon>
        <taxon>Dendrobranchiata</taxon>
        <taxon>Penaeoidea</taxon>
        <taxon>Penaeidae</taxon>
        <taxon>Penaeus</taxon>
    </lineage>
</organism>
<sequence>MKRLLLLVAIFALVVADDDNDATDGVEGRSRSKAESGKKESRFFGGLGGFDPVGGLGGGFGLGGGLGGLDGGFGVNPTLGGGFGFNPALAGGFGVNPAFGGVNPAFTPVAPPSTCRYWCRTPEGQAYCCENINQPQSAAGVVKPGFCPPVRPVCPLRSFQPPFTCSNDGACGGIDKCCFDRCLGEHVCKAPLGIGR</sequence>
<dbReference type="InterPro" id="IPR036645">
    <property type="entry name" value="Elafin-like_sf"/>
</dbReference>
<dbReference type="PROSITE" id="PS51390">
    <property type="entry name" value="WAP"/>
    <property type="match status" value="1"/>
</dbReference>
<feature type="signal peptide" evidence="1">
    <location>
        <begin position="1"/>
        <end position="16"/>
    </location>
</feature>
<keyword evidence="1" id="KW-0732">Signal</keyword>
<dbReference type="Gene3D" id="4.10.75.10">
    <property type="entry name" value="Elafin-like"/>
    <property type="match status" value="1"/>
</dbReference>
<reference evidence="3" key="1">
    <citation type="submission" date="2018-02" db="EMBL/GenBank/DDBJ databases">
        <authorList>
            <person name="Chen Y.-H."/>
            <person name="Yuan K."/>
        </authorList>
    </citation>
    <scope>NUCLEOTIDE SEQUENCE</scope>
</reference>
<feature type="domain" description="WAP" evidence="2">
    <location>
        <begin position="140"/>
        <end position="192"/>
    </location>
</feature>
<protein>
    <submittedName>
        <fullName evidence="3">CruU</fullName>
    </submittedName>
    <submittedName>
        <fullName evidence="4">Crustin B</fullName>
    </submittedName>
</protein>
<dbReference type="AlphaFoldDB" id="A0A451EE53"/>
<feature type="chain" id="PRO_5033824826" evidence="1">
    <location>
        <begin position="17"/>
        <end position="196"/>
    </location>
</feature>
<proteinExistence type="evidence at transcript level"/>
<dbReference type="EMBL" id="MG883729">
    <property type="protein sequence ID" value="AYM00403.1"/>
    <property type="molecule type" value="mRNA"/>
</dbReference>
<accession>A0A451EE53</accession>
<dbReference type="SMART" id="SM00217">
    <property type="entry name" value="WAP"/>
    <property type="match status" value="1"/>
</dbReference>
<dbReference type="OrthoDB" id="6366517at2759"/>
<dbReference type="InterPro" id="IPR008197">
    <property type="entry name" value="WAP_dom"/>
</dbReference>
<dbReference type="GO" id="GO:0005576">
    <property type="term" value="C:extracellular region"/>
    <property type="evidence" value="ECO:0007669"/>
    <property type="project" value="InterPro"/>
</dbReference>